<evidence type="ECO:0000313" key="6">
    <source>
        <dbReference type="Proteomes" id="UP001580346"/>
    </source>
</evidence>
<dbReference type="PRINTS" id="PR00038">
    <property type="entry name" value="HTHLUXR"/>
</dbReference>
<dbReference type="Gene3D" id="1.10.10.10">
    <property type="entry name" value="Winged helix-like DNA-binding domain superfamily/Winged helix DNA-binding domain"/>
    <property type="match status" value="1"/>
</dbReference>
<keyword evidence="6" id="KW-1185">Reference proteome</keyword>
<protein>
    <submittedName>
        <fullName evidence="5">Response regulator transcription factor</fullName>
    </submittedName>
</protein>
<dbReference type="Proteomes" id="UP001580346">
    <property type="component" value="Unassembled WGS sequence"/>
</dbReference>
<dbReference type="PANTHER" id="PTHR44688">
    <property type="entry name" value="DNA-BINDING TRANSCRIPTIONAL ACTIVATOR DEVR_DOSR"/>
    <property type="match status" value="1"/>
</dbReference>
<gene>
    <name evidence="5" type="ORF">ACE41H_15895</name>
</gene>
<keyword evidence="1" id="KW-0805">Transcription regulation</keyword>
<name>A0ABV5AVK8_9BACL</name>
<dbReference type="PANTHER" id="PTHR44688:SF16">
    <property type="entry name" value="DNA-BINDING TRANSCRIPTIONAL ACTIVATOR DEVR_DOSR"/>
    <property type="match status" value="1"/>
</dbReference>
<dbReference type="InterPro" id="IPR000792">
    <property type="entry name" value="Tscrpt_reg_LuxR_C"/>
</dbReference>
<evidence type="ECO:0000259" key="4">
    <source>
        <dbReference type="SMART" id="SM00421"/>
    </source>
</evidence>
<evidence type="ECO:0000313" key="5">
    <source>
        <dbReference type="EMBL" id="MFB5268248.1"/>
    </source>
</evidence>
<reference evidence="5 6" key="1">
    <citation type="submission" date="2024-09" db="EMBL/GenBank/DDBJ databases">
        <title>Paenibacillus zeirhizospherea sp. nov., isolated from surface of the maize (Zea mays) roots in a horticulture field, Hungary.</title>
        <authorList>
            <person name="Marton D."/>
            <person name="Farkas M."/>
            <person name="Bedics A."/>
            <person name="Toth E."/>
            <person name="Tancsics A."/>
            <person name="Boka K."/>
            <person name="Maroti G."/>
            <person name="Kriszt B."/>
            <person name="Cserhati M."/>
        </authorList>
    </citation>
    <scope>NUCLEOTIDE SEQUENCE [LARGE SCALE GENOMIC DNA]</scope>
    <source>
        <strain evidence="5 6">KCTC 33519</strain>
    </source>
</reference>
<dbReference type="EMBL" id="JBHHMI010000014">
    <property type="protein sequence ID" value="MFB5268248.1"/>
    <property type="molecule type" value="Genomic_DNA"/>
</dbReference>
<dbReference type="InterPro" id="IPR036388">
    <property type="entry name" value="WH-like_DNA-bd_sf"/>
</dbReference>
<comment type="caution">
    <text evidence="5">The sequence shown here is derived from an EMBL/GenBank/DDBJ whole genome shotgun (WGS) entry which is preliminary data.</text>
</comment>
<evidence type="ECO:0000256" key="3">
    <source>
        <dbReference type="ARBA" id="ARBA00023163"/>
    </source>
</evidence>
<dbReference type="SUPFAM" id="SSF46894">
    <property type="entry name" value="C-terminal effector domain of the bipartite response regulators"/>
    <property type="match status" value="1"/>
</dbReference>
<dbReference type="SMART" id="SM00421">
    <property type="entry name" value="HTH_LUXR"/>
    <property type="match status" value="1"/>
</dbReference>
<dbReference type="Pfam" id="PF00196">
    <property type="entry name" value="GerE"/>
    <property type="match status" value="1"/>
</dbReference>
<proteinExistence type="predicted"/>
<feature type="domain" description="HTH luxR-type" evidence="4">
    <location>
        <begin position="75"/>
        <end position="132"/>
    </location>
</feature>
<dbReference type="InterPro" id="IPR016032">
    <property type="entry name" value="Sig_transdc_resp-reg_C-effctor"/>
</dbReference>
<organism evidence="5 6">
    <name type="scientific">Paenibacillus enshidis</name>
    <dbReference type="NCBI Taxonomy" id="1458439"/>
    <lineage>
        <taxon>Bacteria</taxon>
        <taxon>Bacillati</taxon>
        <taxon>Bacillota</taxon>
        <taxon>Bacilli</taxon>
        <taxon>Bacillales</taxon>
        <taxon>Paenibacillaceae</taxon>
        <taxon>Paenibacillus</taxon>
    </lineage>
</organism>
<dbReference type="RefSeq" id="WP_375356413.1">
    <property type="nucleotide sequence ID" value="NZ_JBHHMI010000014.1"/>
</dbReference>
<evidence type="ECO:0000256" key="1">
    <source>
        <dbReference type="ARBA" id="ARBA00023015"/>
    </source>
</evidence>
<sequence>MPVTKLSLTVASSASNEREREELAELHRIIMSWVVQMNIRDCIQVKMEYVVADDQEAFSVIASPRSPQSEEDSKSAALSGRQLEIAELLCRHYSIRRIAEELYISVNTVKKHIQNIKKTLCIEQTGGDFVFLLAEKLQGSSRACD</sequence>
<evidence type="ECO:0000256" key="2">
    <source>
        <dbReference type="ARBA" id="ARBA00023125"/>
    </source>
</evidence>
<accession>A0ABV5AVK8</accession>
<keyword evidence="3" id="KW-0804">Transcription</keyword>
<keyword evidence="2" id="KW-0238">DNA-binding</keyword>